<proteinExistence type="inferred from homology"/>
<feature type="transmembrane region" description="Helical" evidence="9">
    <location>
        <begin position="525"/>
        <end position="544"/>
    </location>
</feature>
<reference evidence="11 12" key="1">
    <citation type="submission" date="2016-07" db="EMBL/GenBank/DDBJ databases">
        <title>Pervasive Adenine N6-methylation of Active Genes in Fungi.</title>
        <authorList>
            <consortium name="DOE Joint Genome Institute"/>
            <person name="Mondo S.J."/>
            <person name="Dannebaum R.O."/>
            <person name="Kuo R.C."/>
            <person name="Labutti K."/>
            <person name="Haridas S."/>
            <person name="Kuo A."/>
            <person name="Salamov A."/>
            <person name="Ahrendt S.R."/>
            <person name="Lipzen A."/>
            <person name="Sullivan W."/>
            <person name="Andreopoulos W.B."/>
            <person name="Clum A."/>
            <person name="Lindquist E."/>
            <person name="Daum C."/>
            <person name="Ramamoorthy G.K."/>
            <person name="Gryganskyi A."/>
            <person name="Culley D."/>
            <person name="Magnuson J.K."/>
            <person name="James T.Y."/>
            <person name="O'Malley M.A."/>
            <person name="Stajich J.E."/>
            <person name="Spatafora J.W."/>
            <person name="Visel A."/>
            <person name="Grigoriev I.V."/>
        </authorList>
    </citation>
    <scope>NUCLEOTIDE SEQUENCE [LARGE SCALE GENOMIC DNA]</scope>
    <source>
        <strain evidence="11 12">CBS 931.73</strain>
    </source>
</reference>
<evidence type="ECO:0000256" key="3">
    <source>
        <dbReference type="ARBA" id="ARBA00022448"/>
    </source>
</evidence>
<feature type="transmembrane region" description="Helical" evidence="9">
    <location>
        <begin position="735"/>
        <end position="757"/>
    </location>
</feature>
<keyword evidence="7 9" id="KW-0406">Ion transport</keyword>
<dbReference type="GO" id="GO:0000329">
    <property type="term" value="C:fungal-type vacuole membrane"/>
    <property type="evidence" value="ECO:0007669"/>
    <property type="project" value="TreeGrafter"/>
</dbReference>
<organism evidence="11 12">
    <name type="scientific">Basidiobolus meristosporus CBS 931.73</name>
    <dbReference type="NCBI Taxonomy" id="1314790"/>
    <lineage>
        <taxon>Eukaryota</taxon>
        <taxon>Fungi</taxon>
        <taxon>Fungi incertae sedis</taxon>
        <taxon>Zoopagomycota</taxon>
        <taxon>Entomophthoromycotina</taxon>
        <taxon>Basidiobolomycetes</taxon>
        <taxon>Basidiobolales</taxon>
        <taxon>Basidiobolaceae</taxon>
        <taxon>Basidiobolus</taxon>
    </lineage>
</organism>
<feature type="transmembrane region" description="Helical" evidence="9">
    <location>
        <begin position="401"/>
        <end position="432"/>
    </location>
</feature>
<dbReference type="FunCoup" id="A0A1Y1WTS6">
    <property type="interactions" value="341"/>
</dbReference>
<dbReference type="InterPro" id="IPR026028">
    <property type="entry name" value="V-type_ATPase_116kDa_su_euka"/>
</dbReference>
<evidence type="ECO:0000256" key="6">
    <source>
        <dbReference type="ARBA" id="ARBA00022989"/>
    </source>
</evidence>
<comment type="subcellular location">
    <subcellularLocation>
        <location evidence="1">Membrane</location>
        <topology evidence="1">Multi-pass membrane protein</topology>
    </subcellularLocation>
</comment>
<dbReference type="AlphaFoldDB" id="A0A1Y1WTS6"/>
<dbReference type="PIRSF" id="PIRSF001293">
    <property type="entry name" value="ATP6V0A1"/>
    <property type="match status" value="1"/>
</dbReference>
<feature type="transmembrane region" description="Helical" evidence="9">
    <location>
        <begin position="769"/>
        <end position="797"/>
    </location>
</feature>
<evidence type="ECO:0000313" key="11">
    <source>
        <dbReference type="EMBL" id="ORX76949.1"/>
    </source>
</evidence>
<evidence type="ECO:0000256" key="4">
    <source>
        <dbReference type="ARBA" id="ARBA00022692"/>
    </source>
</evidence>
<dbReference type="GO" id="GO:0046961">
    <property type="term" value="F:proton-transporting ATPase activity, rotational mechanism"/>
    <property type="evidence" value="ECO:0007669"/>
    <property type="project" value="InterPro"/>
</dbReference>
<keyword evidence="3 9" id="KW-0813">Transport</keyword>
<dbReference type="STRING" id="1314790.A0A1Y1WTS6"/>
<dbReference type="Pfam" id="PF01496">
    <property type="entry name" value="V_ATPase_I"/>
    <property type="match status" value="1"/>
</dbReference>
<comment type="function">
    <text evidence="9">Essential component of the vacuolar proton pump (V-ATPase), a multimeric enzyme that catalyzes the translocation of protons across the membranes. Required for assembly and activity of the V-ATPase.</text>
</comment>
<dbReference type="GO" id="GO:0051117">
    <property type="term" value="F:ATPase binding"/>
    <property type="evidence" value="ECO:0007669"/>
    <property type="project" value="TreeGrafter"/>
</dbReference>
<evidence type="ECO:0000256" key="10">
    <source>
        <dbReference type="SAM" id="MobiDB-lite"/>
    </source>
</evidence>
<feature type="transmembrane region" description="Helical" evidence="9">
    <location>
        <begin position="621"/>
        <end position="641"/>
    </location>
</feature>
<dbReference type="GO" id="GO:0000220">
    <property type="term" value="C:vacuolar proton-transporting V-type ATPase, V0 domain"/>
    <property type="evidence" value="ECO:0007669"/>
    <property type="project" value="InterPro"/>
</dbReference>
<dbReference type="Proteomes" id="UP000193498">
    <property type="component" value="Unassembled WGS sequence"/>
</dbReference>
<evidence type="ECO:0000256" key="5">
    <source>
        <dbReference type="ARBA" id="ARBA00022781"/>
    </source>
</evidence>
<dbReference type="PANTHER" id="PTHR11629">
    <property type="entry name" value="VACUOLAR PROTON ATPASES"/>
    <property type="match status" value="1"/>
</dbReference>
<evidence type="ECO:0000256" key="7">
    <source>
        <dbReference type="ARBA" id="ARBA00023065"/>
    </source>
</evidence>
<keyword evidence="4 9" id="KW-0812">Transmembrane</keyword>
<evidence type="ECO:0000256" key="9">
    <source>
        <dbReference type="RuleBase" id="RU361189"/>
    </source>
</evidence>
<keyword evidence="12" id="KW-1185">Reference proteome</keyword>
<evidence type="ECO:0000313" key="12">
    <source>
        <dbReference type="Proteomes" id="UP000193498"/>
    </source>
</evidence>
<evidence type="ECO:0000256" key="2">
    <source>
        <dbReference type="ARBA" id="ARBA00009904"/>
    </source>
</evidence>
<gene>
    <name evidence="11" type="ORF">K493DRAFT_245837</name>
</gene>
<accession>A0A1Y1WTS6</accession>
<name>A0A1Y1WTS6_9FUNG</name>
<dbReference type="GO" id="GO:0007035">
    <property type="term" value="P:vacuolar acidification"/>
    <property type="evidence" value="ECO:0007669"/>
    <property type="project" value="TreeGrafter"/>
</dbReference>
<dbReference type="EMBL" id="MCFE01000908">
    <property type="protein sequence ID" value="ORX76949.1"/>
    <property type="molecule type" value="Genomic_DNA"/>
</dbReference>
<comment type="caution">
    <text evidence="11">The sequence shown here is derived from an EMBL/GenBank/DDBJ whole genome shotgun (WGS) entry which is preliminary data.</text>
</comment>
<evidence type="ECO:0000256" key="8">
    <source>
        <dbReference type="ARBA" id="ARBA00023136"/>
    </source>
</evidence>
<evidence type="ECO:0000256" key="1">
    <source>
        <dbReference type="ARBA" id="ARBA00004141"/>
    </source>
</evidence>
<feature type="region of interest" description="Disordered" evidence="10">
    <location>
        <begin position="661"/>
        <end position="685"/>
    </location>
</feature>
<dbReference type="PANTHER" id="PTHR11629:SF63">
    <property type="entry name" value="V-TYPE PROTON ATPASE SUBUNIT A"/>
    <property type="match status" value="1"/>
</dbReference>
<sequence length="831" mass="94651">MSRSTLFRSEEMSLVQLFIPTEIAHSTVSHLGEMGLVHFLDLNSDRGSFRRPYSDEICRLIAVERQLEKLHHQSVALDIEIPLKYMDKSKLCVTARDVDDLRELLCDHESRITNLNQSYQALLQQYQELIEHKHVLEYFADLHMHTPLASPIHPNAPGISDLETGKSGLDLRSTTLGFVAGTIWSSKVNPLEMVLWRALRGNMYMHYTEISRCSTQWEKSCQPRKSVFVIFAHGKEILNKIRRISEAMDATLCPIDHSHAQRHLRISEINSKLSDIQEILHSTGQAKRLELEAVAKNLAFWMDLITKEKAIYHVMNLFNYDPSHKCLIAEGWCPSDDILLIQDSLREAVERTGSQIYTILTPIPTKRQPPTFHRTNKFSEGFQGIIDAYGVAKYREVNPGLFTVITFPFLFSVMFGDMGHGLLLAVFGLYLISKEQSFEGGGVLGILHNGRYIILLMGLFSIFTGSIYNDVFSHSVTILPSGWAWSASSSEATSIGVCPFGLDSAWHGSDNYLIFTNSYKMKMSVILGVLHMSFGIVLTIYNHVHFRHSYEIVAEFLPQILFMECVFGYLCICIIYKWLVDWKNRPVSPPSLLNLLIHMFLSPGSVDSSEMLYYGQEKVQLGLVVLAVVCVPWMLLAKPLILRYRHNRKRESSDFAFSRDSKDIMPEYPDTPGESDQHSRERKSKKTNSLYSIQVATEDVEVEEFEFGEIMIHQVIHTMEFCLGCISNTASYLRLWALSLAHAQLSSVLWDFTLGIVLSQPFPVNTIGIWIGFAIWLALTVSILVIMEGLSAFLHALRLHWVEFNHKFYEGTGYKYTPFNFEGILGRNGSE</sequence>
<protein>
    <recommendedName>
        <fullName evidence="9">V-type proton ATPase subunit a</fullName>
    </recommendedName>
</protein>
<comment type="similarity">
    <text evidence="2 9">Belongs to the V-ATPase 116 kDa subunit family.</text>
</comment>
<feature type="transmembrane region" description="Helical" evidence="9">
    <location>
        <begin position="452"/>
        <end position="471"/>
    </location>
</feature>
<dbReference type="InterPro" id="IPR002490">
    <property type="entry name" value="V-ATPase_116kDa_su"/>
</dbReference>
<keyword evidence="6 9" id="KW-1133">Transmembrane helix</keyword>
<keyword evidence="5 9" id="KW-0375">Hydrogen ion transport</keyword>
<dbReference type="OrthoDB" id="10264220at2759"/>
<keyword evidence="8 9" id="KW-0472">Membrane</keyword>
<feature type="transmembrane region" description="Helical" evidence="9">
    <location>
        <begin position="556"/>
        <end position="580"/>
    </location>
</feature>
<dbReference type="InParanoid" id="A0A1Y1WTS6"/>